<dbReference type="InterPro" id="IPR012340">
    <property type="entry name" value="NA-bd_OB-fold"/>
</dbReference>
<dbReference type="Gene3D" id="2.40.50.140">
    <property type="entry name" value="Nucleic acid-binding proteins"/>
    <property type="match status" value="1"/>
</dbReference>
<dbReference type="GO" id="GO:0003723">
    <property type="term" value="F:RNA binding"/>
    <property type="evidence" value="ECO:0007669"/>
    <property type="project" value="InterPro"/>
</dbReference>
<accession>X1E6N3</accession>
<comment type="caution">
    <text evidence="2">The sequence shown here is derived from an EMBL/GenBank/DDBJ whole genome shotgun (WGS) entry which is preliminary data.</text>
</comment>
<organism evidence="2">
    <name type="scientific">marine sediment metagenome</name>
    <dbReference type="NCBI Taxonomy" id="412755"/>
    <lineage>
        <taxon>unclassified sequences</taxon>
        <taxon>metagenomes</taxon>
        <taxon>ecological metagenomes</taxon>
    </lineage>
</organism>
<dbReference type="Gene3D" id="1.10.720.10">
    <property type="match status" value="1"/>
</dbReference>
<dbReference type="InterPro" id="IPR036269">
    <property type="entry name" value="Rho_N_sf"/>
</dbReference>
<reference evidence="2" key="1">
    <citation type="journal article" date="2014" name="Front. Microbiol.">
        <title>High frequency of phylogenetically diverse reductive dehalogenase-homologous genes in deep subseafloor sedimentary metagenomes.</title>
        <authorList>
            <person name="Kawai M."/>
            <person name="Futagami T."/>
            <person name="Toyoda A."/>
            <person name="Takaki Y."/>
            <person name="Nishi S."/>
            <person name="Hori S."/>
            <person name="Arai W."/>
            <person name="Tsubouchi T."/>
            <person name="Morono Y."/>
            <person name="Uchiyama I."/>
            <person name="Ito T."/>
            <person name="Fujiyama A."/>
            <person name="Inagaki F."/>
            <person name="Takami H."/>
        </authorList>
    </citation>
    <scope>NUCLEOTIDE SEQUENCE</scope>
    <source>
        <strain evidence="2">Expedition CK06-06</strain>
    </source>
</reference>
<dbReference type="EMBL" id="BART01040402">
    <property type="protein sequence ID" value="GAH28926.1"/>
    <property type="molecule type" value="Genomic_DNA"/>
</dbReference>
<protein>
    <recommendedName>
        <fullName evidence="1">Rho RNA-BD domain-containing protein</fullName>
    </recommendedName>
</protein>
<dbReference type="GO" id="GO:0008186">
    <property type="term" value="F:ATP-dependent activity, acting on RNA"/>
    <property type="evidence" value="ECO:0007669"/>
    <property type="project" value="InterPro"/>
</dbReference>
<dbReference type="SUPFAM" id="SSF50249">
    <property type="entry name" value="Nucleic acid-binding proteins"/>
    <property type="match status" value="1"/>
</dbReference>
<sequence length="96" mass="10681">AAKKMKIPGVGNLRKQELIFKILKAQTKEEGLFFGEGVLEILPDGFGFLRSPNTNYLPGPDDIYVSPSQIRRFSLKKGDIVSGQIRPPKASEKFFA</sequence>
<dbReference type="InterPro" id="IPR004665">
    <property type="entry name" value="Term_rho"/>
</dbReference>
<dbReference type="Pfam" id="PF07498">
    <property type="entry name" value="Rho_N"/>
    <property type="match status" value="1"/>
</dbReference>
<feature type="non-terminal residue" evidence="2">
    <location>
        <position position="96"/>
    </location>
</feature>
<proteinExistence type="predicted"/>
<dbReference type="AlphaFoldDB" id="X1E6N3"/>
<name>X1E6N3_9ZZZZ</name>
<gene>
    <name evidence="2" type="ORF">S01H4_65785</name>
</gene>
<dbReference type="InterPro" id="IPR011113">
    <property type="entry name" value="Rho_RNA-bd"/>
</dbReference>
<feature type="non-terminal residue" evidence="2">
    <location>
        <position position="1"/>
    </location>
</feature>
<dbReference type="PROSITE" id="PS51856">
    <property type="entry name" value="RHO_RNA_BD"/>
    <property type="match status" value="1"/>
</dbReference>
<evidence type="ECO:0000259" key="1">
    <source>
        <dbReference type="PROSITE" id="PS51856"/>
    </source>
</evidence>
<dbReference type="SUPFAM" id="SSF68912">
    <property type="entry name" value="Rho N-terminal domain-like"/>
    <property type="match status" value="1"/>
</dbReference>
<dbReference type="GO" id="GO:0006353">
    <property type="term" value="P:DNA-templated transcription termination"/>
    <property type="evidence" value="ECO:0007669"/>
    <property type="project" value="InterPro"/>
</dbReference>
<dbReference type="PANTHER" id="PTHR46425:SF1">
    <property type="entry name" value="TRANSCRIPTION TERMINATION FACTOR RHO"/>
    <property type="match status" value="1"/>
</dbReference>
<dbReference type="InterPro" id="IPR011129">
    <property type="entry name" value="CSD"/>
</dbReference>
<evidence type="ECO:0000313" key="2">
    <source>
        <dbReference type="EMBL" id="GAH28926.1"/>
    </source>
</evidence>
<dbReference type="PANTHER" id="PTHR46425">
    <property type="entry name" value="TRANSCRIPTION TERMINATION FACTOR RHO"/>
    <property type="match status" value="1"/>
</dbReference>
<feature type="domain" description="Rho RNA-BD" evidence="1">
    <location>
        <begin position="32"/>
        <end position="96"/>
    </location>
</feature>
<dbReference type="CDD" id="cd04459">
    <property type="entry name" value="Rho_CSD"/>
    <property type="match status" value="1"/>
</dbReference>
<dbReference type="SMART" id="SM00959">
    <property type="entry name" value="Rho_N"/>
    <property type="match status" value="1"/>
</dbReference>
<dbReference type="Pfam" id="PF07497">
    <property type="entry name" value="Rho_RNA_bind"/>
    <property type="match status" value="1"/>
</dbReference>
<dbReference type="SMART" id="SM00357">
    <property type="entry name" value="CSP"/>
    <property type="match status" value="1"/>
</dbReference>
<dbReference type="InterPro" id="IPR011112">
    <property type="entry name" value="Rho-like_N"/>
</dbReference>
<dbReference type="GO" id="GO:0005524">
    <property type="term" value="F:ATP binding"/>
    <property type="evidence" value="ECO:0007669"/>
    <property type="project" value="InterPro"/>
</dbReference>